<dbReference type="PANTHER" id="PTHR42973:SF39">
    <property type="entry name" value="FAD-BINDING PCMH-TYPE DOMAIN-CONTAINING PROTEIN"/>
    <property type="match status" value="1"/>
</dbReference>
<dbReference type="InterPro" id="IPR012951">
    <property type="entry name" value="BBE"/>
</dbReference>
<dbReference type="PROSITE" id="PS51387">
    <property type="entry name" value="FAD_PCMH"/>
    <property type="match status" value="1"/>
</dbReference>
<dbReference type="SUPFAM" id="SSF56176">
    <property type="entry name" value="FAD-binding/transporter-associated domain-like"/>
    <property type="match status" value="1"/>
</dbReference>
<name>A0A543E1J0_9PSEU</name>
<evidence type="ECO:0000256" key="1">
    <source>
        <dbReference type="ARBA" id="ARBA00001974"/>
    </source>
</evidence>
<feature type="region of interest" description="Disordered" evidence="6">
    <location>
        <begin position="431"/>
        <end position="453"/>
    </location>
</feature>
<keyword evidence="5" id="KW-0560">Oxidoreductase</keyword>
<evidence type="ECO:0000259" key="7">
    <source>
        <dbReference type="PROSITE" id="PS51387"/>
    </source>
</evidence>
<dbReference type="InterPro" id="IPR016167">
    <property type="entry name" value="FAD-bd_PCMH_sub1"/>
</dbReference>
<comment type="cofactor">
    <cofactor evidence="1">
        <name>FAD</name>
        <dbReference type="ChEBI" id="CHEBI:57692"/>
    </cofactor>
</comment>
<dbReference type="RefSeq" id="WP_142051312.1">
    <property type="nucleotide sequence ID" value="NZ_VFPA01000001.1"/>
</dbReference>
<keyword evidence="4" id="KW-0274">FAD</keyword>
<comment type="caution">
    <text evidence="8">The sequence shown here is derived from an EMBL/GenBank/DDBJ whole genome shotgun (WGS) entry which is preliminary data.</text>
</comment>
<protein>
    <submittedName>
        <fullName evidence="8">FAD/FMN-containing dehydrogenase</fullName>
    </submittedName>
</protein>
<dbReference type="PROSITE" id="PS00862">
    <property type="entry name" value="OX2_COVAL_FAD"/>
    <property type="match status" value="1"/>
</dbReference>
<accession>A0A543E1J0</accession>
<evidence type="ECO:0000256" key="5">
    <source>
        <dbReference type="ARBA" id="ARBA00023002"/>
    </source>
</evidence>
<dbReference type="InterPro" id="IPR016166">
    <property type="entry name" value="FAD-bd_PCMH"/>
</dbReference>
<dbReference type="AlphaFoldDB" id="A0A543E1J0"/>
<dbReference type="Gene3D" id="3.30.43.10">
    <property type="entry name" value="Uridine Diphospho-n-acetylenolpyruvylglucosamine Reductase, domain 2"/>
    <property type="match status" value="1"/>
</dbReference>
<dbReference type="InterPro" id="IPR006093">
    <property type="entry name" value="Oxy_OxRdtase_FAD_BS"/>
</dbReference>
<dbReference type="Pfam" id="PF01565">
    <property type="entry name" value="FAD_binding_4"/>
    <property type="match status" value="1"/>
</dbReference>
<dbReference type="GO" id="GO:0016491">
    <property type="term" value="F:oxidoreductase activity"/>
    <property type="evidence" value="ECO:0007669"/>
    <property type="project" value="UniProtKB-KW"/>
</dbReference>
<evidence type="ECO:0000313" key="8">
    <source>
        <dbReference type="EMBL" id="TQM15456.1"/>
    </source>
</evidence>
<sequence length="453" mass="46948">MTQFLTPADPDYDTERAGYNLAVDHEPEVIVAAASVDDVVAAVRHATARGLGVAVQATGHGPSRGADGVLITTSRMDGITIDPVARTARVEAGVRGGALVRAAAAHGLAPLNGSSPEVGVVSYHLGGGVGMLGRSLGWAADHVRALEVVTADGVLRRASATEETELFWALRGGGKGTLGVVVAIEIDLHPVTRLYGGGMHFAAADAERALTTWAGWTRTAPEAMGSSALLIRMPDLPVLPDALRGRYVVHLRFAFTGSAEDGGKLVRPFRDLGPMIDTVAEMPYAAVGSIHAEPTTPVPFHARNAVLASLDAAGVAELLRHAGPDAEAPYLVELRLMGGALARPAAVPSALARRDGEFVLYAGAAAQAEQVPALHAAYDRLFAAMAPWSTGGVCVNFLSGPDVTAAQLATGYLPEDVARLAAVKRAVDPDDVFRTHHGRPSASTRPTTGALVP</sequence>
<feature type="domain" description="FAD-binding PCMH-type" evidence="7">
    <location>
        <begin position="23"/>
        <end position="191"/>
    </location>
</feature>
<gene>
    <name evidence="8" type="ORF">FB558_2241</name>
</gene>
<organism evidence="8 9">
    <name type="scientific">Pseudonocardia kunmingensis</name>
    <dbReference type="NCBI Taxonomy" id="630975"/>
    <lineage>
        <taxon>Bacteria</taxon>
        <taxon>Bacillati</taxon>
        <taxon>Actinomycetota</taxon>
        <taxon>Actinomycetes</taxon>
        <taxon>Pseudonocardiales</taxon>
        <taxon>Pseudonocardiaceae</taxon>
        <taxon>Pseudonocardia</taxon>
    </lineage>
</organism>
<dbReference type="InterPro" id="IPR036318">
    <property type="entry name" value="FAD-bd_PCMH-like_sf"/>
</dbReference>
<dbReference type="Gene3D" id="3.40.462.20">
    <property type="match status" value="1"/>
</dbReference>
<evidence type="ECO:0000256" key="6">
    <source>
        <dbReference type="SAM" id="MobiDB-lite"/>
    </source>
</evidence>
<dbReference type="OrthoDB" id="5169292at2"/>
<evidence type="ECO:0000256" key="2">
    <source>
        <dbReference type="ARBA" id="ARBA00005466"/>
    </source>
</evidence>
<dbReference type="Gene3D" id="3.30.465.10">
    <property type="match status" value="1"/>
</dbReference>
<evidence type="ECO:0000313" key="9">
    <source>
        <dbReference type="Proteomes" id="UP000315677"/>
    </source>
</evidence>
<evidence type="ECO:0000256" key="3">
    <source>
        <dbReference type="ARBA" id="ARBA00022630"/>
    </source>
</evidence>
<dbReference type="Pfam" id="PF08031">
    <property type="entry name" value="BBE"/>
    <property type="match status" value="1"/>
</dbReference>
<dbReference type="PANTHER" id="PTHR42973">
    <property type="entry name" value="BINDING OXIDOREDUCTASE, PUTATIVE (AFU_ORTHOLOGUE AFUA_1G17690)-RELATED"/>
    <property type="match status" value="1"/>
</dbReference>
<dbReference type="InterPro" id="IPR016169">
    <property type="entry name" value="FAD-bd_PCMH_sub2"/>
</dbReference>
<comment type="similarity">
    <text evidence="2">Belongs to the oxygen-dependent FAD-linked oxidoreductase family.</text>
</comment>
<reference evidence="8 9" key="1">
    <citation type="submission" date="2019-06" db="EMBL/GenBank/DDBJ databases">
        <title>Sequencing the genomes of 1000 actinobacteria strains.</title>
        <authorList>
            <person name="Klenk H.-P."/>
        </authorList>
    </citation>
    <scope>NUCLEOTIDE SEQUENCE [LARGE SCALE GENOMIC DNA]</scope>
    <source>
        <strain evidence="8 9">DSM 45301</strain>
    </source>
</reference>
<dbReference type="Proteomes" id="UP000315677">
    <property type="component" value="Unassembled WGS sequence"/>
</dbReference>
<proteinExistence type="inferred from homology"/>
<dbReference type="InterPro" id="IPR050416">
    <property type="entry name" value="FAD-linked_Oxidoreductase"/>
</dbReference>
<dbReference type="InterPro" id="IPR006094">
    <property type="entry name" value="Oxid_FAD_bind_N"/>
</dbReference>
<keyword evidence="9" id="KW-1185">Reference proteome</keyword>
<dbReference type="EMBL" id="VFPA01000001">
    <property type="protein sequence ID" value="TQM15456.1"/>
    <property type="molecule type" value="Genomic_DNA"/>
</dbReference>
<evidence type="ECO:0000256" key="4">
    <source>
        <dbReference type="ARBA" id="ARBA00022827"/>
    </source>
</evidence>
<dbReference type="GO" id="GO:0071949">
    <property type="term" value="F:FAD binding"/>
    <property type="evidence" value="ECO:0007669"/>
    <property type="project" value="InterPro"/>
</dbReference>
<keyword evidence="3" id="KW-0285">Flavoprotein</keyword>